<name>A0ABC8LK25_ERUVS</name>
<feature type="transmembrane region" description="Helical" evidence="11">
    <location>
        <begin position="1045"/>
        <end position="1067"/>
    </location>
</feature>
<dbReference type="GO" id="GO:0006885">
    <property type="term" value="P:regulation of pH"/>
    <property type="evidence" value="ECO:0007669"/>
    <property type="project" value="UniProtKB-ARBA"/>
</dbReference>
<dbReference type="InterPro" id="IPR038770">
    <property type="entry name" value="Na+/solute_symporter_sf"/>
</dbReference>
<feature type="transmembrane region" description="Helical" evidence="11">
    <location>
        <begin position="154"/>
        <end position="175"/>
    </location>
</feature>
<feature type="transmembrane region" description="Helical" evidence="11">
    <location>
        <begin position="195"/>
        <end position="211"/>
    </location>
</feature>
<dbReference type="Pfam" id="PF00999">
    <property type="entry name" value="Na_H_Exchanger"/>
    <property type="match status" value="2"/>
</dbReference>
<evidence type="ECO:0000259" key="13">
    <source>
        <dbReference type="Pfam" id="PF23256"/>
    </source>
</evidence>
<keyword evidence="16" id="KW-1185">Reference proteome</keyword>
<feature type="transmembrane region" description="Helical" evidence="11">
    <location>
        <begin position="846"/>
        <end position="864"/>
    </location>
</feature>
<dbReference type="GO" id="GO:0016020">
    <property type="term" value="C:membrane"/>
    <property type="evidence" value="ECO:0007669"/>
    <property type="project" value="UniProtKB-SubCell"/>
</dbReference>
<feature type="transmembrane region" description="Helical" evidence="11">
    <location>
        <begin position="946"/>
        <end position="965"/>
    </location>
</feature>
<evidence type="ECO:0000313" key="15">
    <source>
        <dbReference type="EMBL" id="CAH8384028.1"/>
    </source>
</evidence>
<dbReference type="Proteomes" id="UP001642260">
    <property type="component" value="Unassembled WGS sequence"/>
</dbReference>
<comment type="similarity">
    <text evidence="10">Belongs to the monovalent cation:proton antiporter 2 (CPA2) transporter (TC 2.A.37) family. CHX (TC 2.A.37.4) subfamily.</text>
</comment>
<keyword evidence="6" id="KW-0630">Potassium</keyword>
<evidence type="ECO:0000313" key="16">
    <source>
        <dbReference type="Proteomes" id="UP001642260"/>
    </source>
</evidence>
<evidence type="ECO:0000259" key="12">
    <source>
        <dbReference type="Pfam" id="PF00999"/>
    </source>
</evidence>
<organism evidence="15 16">
    <name type="scientific">Eruca vesicaria subsp. sativa</name>
    <name type="common">Garden rocket</name>
    <name type="synonym">Eruca sativa</name>
    <dbReference type="NCBI Taxonomy" id="29727"/>
    <lineage>
        <taxon>Eukaryota</taxon>
        <taxon>Viridiplantae</taxon>
        <taxon>Streptophyta</taxon>
        <taxon>Embryophyta</taxon>
        <taxon>Tracheophyta</taxon>
        <taxon>Spermatophyta</taxon>
        <taxon>Magnoliopsida</taxon>
        <taxon>eudicotyledons</taxon>
        <taxon>Gunneridae</taxon>
        <taxon>Pentapetalae</taxon>
        <taxon>rosids</taxon>
        <taxon>malvids</taxon>
        <taxon>Brassicales</taxon>
        <taxon>Brassicaceae</taxon>
        <taxon>Brassiceae</taxon>
        <taxon>Eruca</taxon>
    </lineage>
</organism>
<dbReference type="Gene3D" id="1.20.1530.20">
    <property type="match status" value="2"/>
</dbReference>
<evidence type="ECO:0000256" key="9">
    <source>
        <dbReference type="ARBA" id="ARBA00023136"/>
    </source>
</evidence>
<evidence type="ECO:0000259" key="14">
    <source>
        <dbReference type="Pfam" id="PF23259"/>
    </source>
</evidence>
<evidence type="ECO:0000256" key="7">
    <source>
        <dbReference type="ARBA" id="ARBA00022989"/>
    </source>
</evidence>
<feature type="domain" description="Cation/H+ exchanger transmembrane" evidence="12">
    <location>
        <begin position="72"/>
        <end position="460"/>
    </location>
</feature>
<evidence type="ECO:0000256" key="8">
    <source>
        <dbReference type="ARBA" id="ARBA00023065"/>
    </source>
</evidence>
<dbReference type="GO" id="GO:0006813">
    <property type="term" value="P:potassium ion transport"/>
    <property type="evidence" value="ECO:0007669"/>
    <property type="project" value="UniProtKB-KW"/>
</dbReference>
<sequence length="1609" mass="183016">MDSFNVTFWNAIASHGYSISDDGTQFCEQQPHLVSSFGVWEKYLRPSGLGMLVWDYDLPQLEAVIVIVLCLWNLFYFLLKKIRLPVPRITSMMLAGAALSQTSLLPNDWLVQRIFFPDDLRPKLPDTLGAFAFVLYWFLEGVKMDVGMIRRTGSKAVITGIVTVLFPIFTANIVFGSLRETGGKNLTGVEYRTMIFMQSISAFTGISRLIRDLEIDHSEFGRIVLSTAMVADATGVGINVVALFAWSDWRVSAMQGVGVLGYIIVLVWVFRPLMLLVVRRTPEERPVKECVIYSILILSFFSFYYLKMLHFFPAIGPFLLGLCVPHGPPLGSALIQKFESFNTGILLPLFLFFPMLQIDGPWLVEEVQRLRHYDGQMYEALTIIVVVSAAKIFFSTIPPLLAKMPLTDSFVMSLILSNKGFVEMCYFMYAVEKQTMHVKSFTTMALMILFSSTVLPVMIHYLYDGSKRFICFQKRNLMSLKLGSEMKFLTCIHKSDHIAGVINFLEQFFPLEDSTLTCYVLNLIELVGLDNPLFISHQMQKAEPGHQSYSTNVLIAFEKFKHYWKAISVELFTSISIPKFMHQEIYSLALDKQASFIMLPFHKIWSLDQTTVVSDDIIRRKVNINVLKQAPCSVGILVHRQKLVSTQKRKPYFKVCAIFVGGKDDREALAMGKHMMRNPKVRLTVLKLIPGTLVGMTTGWDQMLDTAELKETLRYNSTHMEGEQNFVEYLEETVDDGADTSRILLSISSVFDLFVVGRSTGMGTDVTRALSEFTEFDELANLRQLSFNLPIMEQHAHMDYLDVAWRGYKEDKNTSLFCETHPFTLNSHGIWERLTYKSGGMSFWEYPLPNLEIIILSTFVLWRLFEFSCNKIGLRVPRFTHMMIAGVILGKTFNFSNTSWLHNIYFPDDRRPKIPETLAAFGFLLYWFLKGVTMDAGTGLRMGKKASVIGFTTMFVPLVCGNIIFRLRKRRGNITLLTTEYRLLMFLQSISAFTSIDTLLRDLKIKHSEFGRIALSGAMVTDMLAFIATFLNAMHYERYDGLVQTVFSCFFFTVMVCVVRPAMYWVIKQTPEGRPVKDIYIYLILALAFFSFKYFEMIGLFGPAGSFVLGLTVPHGYPLGATFVQKFESFNLGVIFPLFGSLTMMQLDLPWLFKECGNLPRMEGQLYEAISLVLLVNVSKFIASTIAAYAFKMPLRDSFALALVYSNKGVFELSYFTYAVEIKKVTPEVFTIIATIIFLNSLFIPMALELVHDPTKRFRSYQKRNMVILKDGAELQSLVCIYKPDHITSMISLSGAFNPSEDSPMACNVLHLIELMGQASPMFISHQLQQPEPGSISCSDSVISSFRHFHKNFFEYISLNIFTSVSMSKHMHEDICWLALSRSLYLILLPFHRTWSADRSTIISNDDKLRMININVLRRAPCSVGIFVYRKPITEHHLTEYHSKICLIFNDGKDDREALAITNRMRLTEKRISLTIIRFIPKISEMENQNLGGKFEMVSLKDTVTNIIGFDVKENDDYVTYIDRTVSDGSDTSKILRAMGNDHDLFVVGKSSGVGTDATNGITEWAEFDELGPLGDLLASHEFPSRASVLVVQKQEYIHSAKSKRGLSK</sequence>
<keyword evidence="9 11" id="KW-0472">Membrane</keyword>
<feature type="transmembrane region" description="Helical" evidence="11">
    <location>
        <begin position="1230"/>
        <end position="1251"/>
    </location>
</feature>
<feature type="transmembrane region" description="Helical" evidence="11">
    <location>
        <begin position="1169"/>
        <end position="1191"/>
    </location>
</feature>
<keyword evidence="4" id="KW-0633">Potassium transport</keyword>
<dbReference type="Pfam" id="PF23259">
    <property type="entry name" value="CHX17_C"/>
    <property type="match status" value="1"/>
</dbReference>
<dbReference type="InterPro" id="IPR057291">
    <property type="entry name" value="CHX17_2nd"/>
</dbReference>
<feature type="transmembrane region" description="Helical" evidence="11">
    <location>
        <begin position="876"/>
        <end position="894"/>
    </location>
</feature>
<feature type="transmembrane region" description="Helical" evidence="11">
    <location>
        <begin position="61"/>
        <end position="79"/>
    </location>
</feature>
<dbReference type="PANTHER" id="PTHR32468:SF73">
    <property type="entry name" value="CATION_H(+) ANTIPORTER 6A-RELATED"/>
    <property type="match status" value="1"/>
</dbReference>
<feature type="transmembrane region" description="Helical" evidence="11">
    <location>
        <begin position="441"/>
        <end position="463"/>
    </location>
</feature>
<evidence type="ECO:0000256" key="1">
    <source>
        <dbReference type="ARBA" id="ARBA00004141"/>
    </source>
</evidence>
<feature type="domain" description="Cation/H(+) antiporter C-terminal" evidence="14">
    <location>
        <begin position="1446"/>
        <end position="1594"/>
    </location>
</feature>
<feature type="transmembrane region" description="Helical" evidence="11">
    <location>
        <begin position="409"/>
        <end position="429"/>
    </location>
</feature>
<feature type="transmembrane region" description="Helical" evidence="11">
    <location>
        <begin position="290"/>
        <end position="306"/>
    </location>
</feature>
<dbReference type="InterPro" id="IPR050794">
    <property type="entry name" value="CPA2_transporter"/>
</dbReference>
<comment type="subcellular location">
    <subcellularLocation>
        <location evidence="1">Membrane</location>
        <topology evidence="1">Multi-pass membrane protein</topology>
    </subcellularLocation>
</comment>
<reference evidence="15 16" key="1">
    <citation type="submission" date="2022-03" db="EMBL/GenBank/DDBJ databases">
        <authorList>
            <person name="Macdonald S."/>
            <person name="Ahmed S."/>
            <person name="Newling K."/>
        </authorList>
    </citation>
    <scope>NUCLEOTIDE SEQUENCE [LARGE SCALE GENOMIC DNA]</scope>
</reference>
<keyword evidence="8" id="KW-0406">Ion transport</keyword>
<dbReference type="GO" id="GO:0015297">
    <property type="term" value="F:antiporter activity"/>
    <property type="evidence" value="ECO:0007669"/>
    <property type="project" value="UniProtKB-KW"/>
</dbReference>
<dbReference type="EMBL" id="CAKOAT010597376">
    <property type="protein sequence ID" value="CAH8384028.1"/>
    <property type="molecule type" value="Genomic_DNA"/>
</dbReference>
<evidence type="ECO:0000256" key="2">
    <source>
        <dbReference type="ARBA" id="ARBA00022448"/>
    </source>
</evidence>
<feature type="domain" description="Cation/H+ exchanger transmembrane" evidence="12">
    <location>
        <begin position="869"/>
        <end position="1247"/>
    </location>
</feature>
<dbReference type="InterPro" id="IPR057290">
    <property type="entry name" value="CHX17_C"/>
</dbReference>
<feature type="domain" description="Cation/H(+) antiporter central" evidence="13">
    <location>
        <begin position="552"/>
        <end position="641"/>
    </location>
</feature>
<feature type="transmembrane region" description="Helical" evidence="11">
    <location>
        <begin position="376"/>
        <end position="397"/>
    </location>
</feature>
<comment type="caution">
    <text evidence="15">The sequence shown here is derived from an EMBL/GenBank/DDBJ whole genome shotgun (WGS) entry which is preliminary data.</text>
</comment>
<dbReference type="FunFam" id="1.20.1530.20:FF:000003">
    <property type="entry name" value="Cation/H(+) antiporter 15"/>
    <property type="match status" value="2"/>
</dbReference>
<evidence type="ECO:0000256" key="11">
    <source>
        <dbReference type="SAM" id="Phobius"/>
    </source>
</evidence>
<dbReference type="PANTHER" id="PTHR32468">
    <property type="entry name" value="CATION/H + ANTIPORTER"/>
    <property type="match status" value="1"/>
</dbReference>
<proteinExistence type="inferred from homology"/>
<evidence type="ECO:0000256" key="10">
    <source>
        <dbReference type="ARBA" id="ARBA00038341"/>
    </source>
</evidence>
<feature type="transmembrane region" description="Helical" evidence="11">
    <location>
        <begin position="1079"/>
        <end position="1095"/>
    </location>
</feature>
<accession>A0ABC8LK25</accession>
<keyword evidence="5 11" id="KW-0812">Transmembrane</keyword>
<feature type="transmembrane region" description="Helical" evidence="11">
    <location>
        <begin position="259"/>
        <end position="278"/>
    </location>
</feature>
<feature type="transmembrane region" description="Helical" evidence="11">
    <location>
        <begin position="1012"/>
        <end position="1033"/>
    </location>
</feature>
<keyword evidence="7 11" id="KW-1133">Transmembrane helix</keyword>
<protein>
    <recommendedName>
        <fullName evidence="17">Cation/H+ exchanger domain-containing protein</fullName>
    </recommendedName>
</protein>
<evidence type="ECO:0000256" key="5">
    <source>
        <dbReference type="ARBA" id="ARBA00022692"/>
    </source>
</evidence>
<evidence type="ECO:0000256" key="4">
    <source>
        <dbReference type="ARBA" id="ARBA00022538"/>
    </source>
</evidence>
<evidence type="ECO:0008006" key="17">
    <source>
        <dbReference type="Google" id="ProtNLM"/>
    </source>
</evidence>
<evidence type="ECO:0000256" key="6">
    <source>
        <dbReference type="ARBA" id="ARBA00022958"/>
    </source>
</evidence>
<gene>
    <name evidence="15" type="ORF">ERUC_LOCUS36511</name>
</gene>
<keyword evidence="2" id="KW-0813">Transport</keyword>
<feature type="transmembrane region" description="Helical" evidence="11">
    <location>
        <begin position="1198"/>
        <end position="1218"/>
    </location>
</feature>
<evidence type="ECO:0000256" key="3">
    <source>
        <dbReference type="ARBA" id="ARBA00022449"/>
    </source>
</evidence>
<dbReference type="Pfam" id="PF23256">
    <property type="entry name" value="CHX17_2nd"/>
    <property type="match status" value="1"/>
</dbReference>
<keyword evidence="3" id="KW-0050">Antiport</keyword>
<feature type="transmembrane region" description="Helical" evidence="11">
    <location>
        <begin position="914"/>
        <end position="934"/>
    </location>
</feature>
<feature type="transmembrane region" description="Helical" evidence="11">
    <location>
        <begin position="223"/>
        <end position="247"/>
    </location>
</feature>
<dbReference type="InterPro" id="IPR006153">
    <property type="entry name" value="Cation/H_exchanger_TM"/>
</dbReference>